<comment type="cofactor">
    <cofactor evidence="2">
        <name>Mg(2+)</name>
        <dbReference type="ChEBI" id="CHEBI:18420"/>
    </cofactor>
</comment>
<comment type="caution">
    <text evidence="13">The sequence shown here is derived from an EMBL/GenBank/DDBJ whole genome shotgun (WGS) entry which is preliminary data.</text>
</comment>
<name>A0A317JPA7_9BACT</name>
<evidence type="ECO:0000256" key="2">
    <source>
        <dbReference type="ARBA" id="ARBA00001946"/>
    </source>
</evidence>
<comment type="catalytic activity">
    <reaction evidence="11">
        <text>XTP + H2O = XDP + phosphate + H(+)</text>
        <dbReference type="Rhea" id="RHEA:28406"/>
        <dbReference type="ChEBI" id="CHEBI:15377"/>
        <dbReference type="ChEBI" id="CHEBI:15378"/>
        <dbReference type="ChEBI" id="CHEBI:43474"/>
        <dbReference type="ChEBI" id="CHEBI:59884"/>
        <dbReference type="ChEBI" id="CHEBI:61314"/>
        <dbReference type="EC" id="3.6.1.73"/>
    </reaction>
</comment>
<evidence type="ECO:0000256" key="10">
    <source>
        <dbReference type="ARBA" id="ARBA00048174"/>
    </source>
</evidence>
<keyword evidence="7" id="KW-0546">Nucleotide metabolism</keyword>
<dbReference type="GO" id="GO:0046872">
    <property type="term" value="F:metal ion binding"/>
    <property type="evidence" value="ECO:0007669"/>
    <property type="project" value="UniProtKB-KW"/>
</dbReference>
<dbReference type="Proteomes" id="UP000246104">
    <property type="component" value="Unassembled WGS sequence"/>
</dbReference>
<evidence type="ECO:0000313" key="13">
    <source>
        <dbReference type="EMBL" id="PWU23484.1"/>
    </source>
</evidence>
<keyword evidence="8" id="KW-0464">Manganese</keyword>
<feature type="domain" description="Non-canonical purine NTP phosphatase/PRRC1" evidence="12">
    <location>
        <begin position="30"/>
        <end position="193"/>
    </location>
</feature>
<dbReference type="InterPro" id="IPR050299">
    <property type="entry name" value="YjjX_NTPase"/>
</dbReference>
<dbReference type="AlphaFoldDB" id="A0A317JPA7"/>
<dbReference type="GO" id="GO:0103023">
    <property type="term" value="F:ITPase activity"/>
    <property type="evidence" value="ECO:0007669"/>
    <property type="project" value="UniProtKB-EC"/>
</dbReference>
<evidence type="ECO:0000259" key="12">
    <source>
        <dbReference type="Pfam" id="PF01931"/>
    </source>
</evidence>
<dbReference type="EMBL" id="PSRQ01000032">
    <property type="protein sequence ID" value="PWU23484.1"/>
    <property type="molecule type" value="Genomic_DNA"/>
</dbReference>
<comment type="cofactor">
    <cofactor evidence="1">
        <name>Mn(2+)</name>
        <dbReference type="ChEBI" id="CHEBI:29035"/>
    </cofactor>
</comment>
<protein>
    <recommendedName>
        <fullName evidence="9">inosine/xanthosine triphosphatase</fullName>
        <ecNumber evidence="9">3.6.1.73</ecNumber>
    </recommendedName>
</protein>
<dbReference type="Pfam" id="PF01931">
    <property type="entry name" value="NTPase_I-T"/>
    <property type="match status" value="1"/>
</dbReference>
<dbReference type="InterPro" id="IPR026533">
    <property type="entry name" value="NTPase/PRRC1"/>
</dbReference>
<evidence type="ECO:0000256" key="4">
    <source>
        <dbReference type="ARBA" id="ARBA00022741"/>
    </source>
</evidence>
<sequence>MSIQLPGISQLQRGTLHFGFTVPYMYIAVGSTNQVKIHAVMAGVEHMWPTAQVEGFETSSGVSEQPMTDEETKIGSMNRAIQALNILEQVHGGTLFGHDEIFLGVGLEGGVDLTPDGLMNVVWCSVVDQKENMYSTSGARFVLPKIIADRISAGEEMGPVMDHLVKDANVKKKQGMIGVVTDGFFNRTDEYASIARLTIGLWYGRTWEEKVGR</sequence>
<dbReference type="InterPro" id="IPR029001">
    <property type="entry name" value="ITPase-like_fam"/>
</dbReference>
<evidence type="ECO:0000313" key="14">
    <source>
        <dbReference type="Proteomes" id="UP000246104"/>
    </source>
</evidence>
<keyword evidence="6" id="KW-0460">Magnesium</keyword>
<evidence type="ECO:0000256" key="11">
    <source>
        <dbReference type="ARBA" id="ARBA00048781"/>
    </source>
</evidence>
<dbReference type="GO" id="GO:0000166">
    <property type="term" value="F:nucleotide binding"/>
    <property type="evidence" value="ECO:0007669"/>
    <property type="project" value="UniProtKB-KW"/>
</dbReference>
<dbReference type="PANTHER" id="PTHR34699">
    <property type="match status" value="1"/>
</dbReference>
<reference evidence="13 14" key="1">
    <citation type="submission" date="2018-02" db="EMBL/GenBank/DDBJ databases">
        <title>Genomic Reconstructions from Amazon Rainforest and Pasture Soil Reveal Novel Insights into the Physiology of Candidate Phyla in Tropical Sites.</title>
        <authorList>
            <person name="Kroeger M.E."/>
            <person name="Delmont T."/>
            <person name="Eren A.M."/>
            <person name="Guo J."/>
            <person name="Meyer K.M."/>
            <person name="Khan K."/>
            <person name="Rodrigues J.L.M."/>
            <person name="Bohannan B.J.M."/>
            <person name="Tringe S."/>
            <person name="Borges C.D."/>
            <person name="Tiedje J."/>
            <person name="Tsai S.M."/>
            <person name="Nusslein K."/>
        </authorList>
    </citation>
    <scope>NUCLEOTIDE SEQUENCE [LARGE SCALE GENOMIC DNA]</scope>
    <source>
        <strain evidence="13">Amazon FNV 2010 28 9</strain>
    </source>
</reference>
<evidence type="ECO:0000256" key="9">
    <source>
        <dbReference type="ARBA" id="ARBA00038901"/>
    </source>
</evidence>
<gene>
    <name evidence="13" type="primary">yjjX</name>
    <name evidence="13" type="ORF">C5B42_02930</name>
</gene>
<evidence type="ECO:0000256" key="1">
    <source>
        <dbReference type="ARBA" id="ARBA00001936"/>
    </source>
</evidence>
<keyword evidence="5" id="KW-0378">Hydrolase</keyword>
<dbReference type="SUPFAM" id="SSF52972">
    <property type="entry name" value="ITPase-like"/>
    <property type="match status" value="1"/>
</dbReference>
<evidence type="ECO:0000256" key="3">
    <source>
        <dbReference type="ARBA" id="ARBA00022723"/>
    </source>
</evidence>
<keyword evidence="4" id="KW-0547">Nucleotide-binding</keyword>
<dbReference type="Gene3D" id="3.90.950.10">
    <property type="match status" value="1"/>
</dbReference>
<proteinExistence type="predicted"/>
<evidence type="ECO:0000256" key="8">
    <source>
        <dbReference type="ARBA" id="ARBA00023211"/>
    </source>
</evidence>
<organism evidence="13 14">
    <name type="scientific">Candidatus Cerribacteria bacterium 'Amazon FNV 2010 28 9'</name>
    <dbReference type="NCBI Taxonomy" id="2081795"/>
    <lineage>
        <taxon>Bacteria</taxon>
        <taxon>Candidatus Cerribacteria</taxon>
    </lineage>
</organism>
<evidence type="ECO:0000256" key="7">
    <source>
        <dbReference type="ARBA" id="ARBA00023080"/>
    </source>
</evidence>
<evidence type="ECO:0000256" key="6">
    <source>
        <dbReference type="ARBA" id="ARBA00022842"/>
    </source>
</evidence>
<dbReference type="PANTHER" id="PTHR34699:SF2">
    <property type="entry name" value="NON-CANONICAL PURINE NTP PHOSPHATASE_PRRC1 DOMAIN-CONTAINING PROTEIN"/>
    <property type="match status" value="1"/>
</dbReference>
<dbReference type="EC" id="3.6.1.73" evidence="9"/>
<keyword evidence="3" id="KW-0479">Metal-binding</keyword>
<accession>A0A317JPA7</accession>
<evidence type="ECO:0000256" key="5">
    <source>
        <dbReference type="ARBA" id="ARBA00022801"/>
    </source>
</evidence>
<comment type="catalytic activity">
    <reaction evidence="10">
        <text>ITP + H2O = IDP + phosphate + H(+)</text>
        <dbReference type="Rhea" id="RHEA:28330"/>
        <dbReference type="ChEBI" id="CHEBI:15377"/>
        <dbReference type="ChEBI" id="CHEBI:15378"/>
        <dbReference type="ChEBI" id="CHEBI:43474"/>
        <dbReference type="ChEBI" id="CHEBI:58280"/>
        <dbReference type="ChEBI" id="CHEBI:61402"/>
        <dbReference type="EC" id="3.6.1.73"/>
    </reaction>
</comment>
<dbReference type="GO" id="GO:0009117">
    <property type="term" value="P:nucleotide metabolic process"/>
    <property type="evidence" value="ECO:0007669"/>
    <property type="project" value="UniProtKB-KW"/>
</dbReference>